<dbReference type="PROSITE" id="PS50011">
    <property type="entry name" value="PROTEIN_KINASE_DOM"/>
    <property type="match status" value="1"/>
</dbReference>
<keyword evidence="3 9" id="KW-0418">Kinase</keyword>
<comment type="caution">
    <text evidence="9">The sequence shown here is derived from an EMBL/GenBank/DDBJ whole genome shotgun (WGS) entry which is preliminary data.</text>
</comment>
<accession>A0ABW1EME0</accession>
<evidence type="ECO:0000256" key="2">
    <source>
        <dbReference type="ARBA" id="ARBA00022741"/>
    </source>
</evidence>
<proteinExistence type="predicted"/>
<evidence type="ECO:0000256" key="1">
    <source>
        <dbReference type="ARBA" id="ARBA00022679"/>
    </source>
</evidence>
<dbReference type="EMBL" id="JBHSPH010000017">
    <property type="protein sequence ID" value="MFC5865215.1"/>
    <property type="molecule type" value="Genomic_DNA"/>
</dbReference>
<feature type="compositionally biased region" description="Gly residues" evidence="6">
    <location>
        <begin position="487"/>
        <end position="505"/>
    </location>
</feature>
<evidence type="ECO:0000256" key="6">
    <source>
        <dbReference type="SAM" id="MobiDB-lite"/>
    </source>
</evidence>
<feature type="region of interest" description="Disordered" evidence="6">
    <location>
        <begin position="459"/>
        <end position="510"/>
    </location>
</feature>
<evidence type="ECO:0000256" key="3">
    <source>
        <dbReference type="ARBA" id="ARBA00022777"/>
    </source>
</evidence>
<dbReference type="Pfam" id="PF00069">
    <property type="entry name" value="Pkinase"/>
    <property type="match status" value="1"/>
</dbReference>
<reference evidence="10" key="1">
    <citation type="journal article" date="2019" name="Int. J. Syst. Evol. Microbiol.">
        <title>The Global Catalogue of Microorganisms (GCM) 10K type strain sequencing project: providing services to taxonomists for standard genome sequencing and annotation.</title>
        <authorList>
            <consortium name="The Broad Institute Genomics Platform"/>
            <consortium name="The Broad Institute Genome Sequencing Center for Infectious Disease"/>
            <person name="Wu L."/>
            <person name="Ma J."/>
        </authorList>
    </citation>
    <scope>NUCLEOTIDE SEQUENCE [LARGE SCALE GENOMIC DNA]</scope>
    <source>
        <strain evidence="10">JCM 4087</strain>
    </source>
</reference>
<evidence type="ECO:0000259" key="8">
    <source>
        <dbReference type="PROSITE" id="PS50011"/>
    </source>
</evidence>
<organism evidence="9 10">
    <name type="scientific">Acidicapsa dinghuensis</name>
    <dbReference type="NCBI Taxonomy" id="2218256"/>
    <lineage>
        <taxon>Bacteria</taxon>
        <taxon>Pseudomonadati</taxon>
        <taxon>Acidobacteriota</taxon>
        <taxon>Terriglobia</taxon>
        <taxon>Terriglobales</taxon>
        <taxon>Acidobacteriaceae</taxon>
        <taxon>Acidicapsa</taxon>
    </lineage>
</organism>
<evidence type="ECO:0000256" key="7">
    <source>
        <dbReference type="SAM" id="Phobius"/>
    </source>
</evidence>
<evidence type="ECO:0000313" key="9">
    <source>
        <dbReference type="EMBL" id="MFC5865215.1"/>
    </source>
</evidence>
<keyword evidence="9" id="KW-0723">Serine/threonine-protein kinase</keyword>
<dbReference type="PANTHER" id="PTHR43289:SF6">
    <property type="entry name" value="SERINE_THREONINE-PROTEIN KINASE NEKL-3"/>
    <property type="match status" value="1"/>
</dbReference>
<dbReference type="SUPFAM" id="SSF56112">
    <property type="entry name" value="Protein kinase-like (PK-like)"/>
    <property type="match status" value="1"/>
</dbReference>
<keyword evidence="4 5" id="KW-0067">ATP-binding</keyword>
<dbReference type="InterPro" id="IPR017441">
    <property type="entry name" value="Protein_kinase_ATP_BS"/>
</dbReference>
<evidence type="ECO:0000313" key="10">
    <source>
        <dbReference type="Proteomes" id="UP001596091"/>
    </source>
</evidence>
<dbReference type="PROSITE" id="PS00108">
    <property type="entry name" value="PROTEIN_KINASE_ST"/>
    <property type="match status" value="1"/>
</dbReference>
<dbReference type="InterPro" id="IPR008271">
    <property type="entry name" value="Ser/Thr_kinase_AS"/>
</dbReference>
<keyword evidence="1" id="KW-0808">Transferase</keyword>
<keyword evidence="7" id="KW-0472">Membrane</keyword>
<keyword evidence="2 5" id="KW-0547">Nucleotide-binding</keyword>
<evidence type="ECO:0000256" key="4">
    <source>
        <dbReference type="ARBA" id="ARBA00022840"/>
    </source>
</evidence>
<dbReference type="CDD" id="cd14014">
    <property type="entry name" value="STKc_PknB_like"/>
    <property type="match status" value="1"/>
</dbReference>
<evidence type="ECO:0000256" key="5">
    <source>
        <dbReference type="PROSITE-ProRule" id="PRU10141"/>
    </source>
</evidence>
<dbReference type="PANTHER" id="PTHR43289">
    <property type="entry name" value="MITOGEN-ACTIVATED PROTEIN KINASE KINASE KINASE 20-RELATED"/>
    <property type="match status" value="1"/>
</dbReference>
<name>A0ABW1EME0_9BACT</name>
<dbReference type="Proteomes" id="UP001596091">
    <property type="component" value="Unassembled WGS sequence"/>
</dbReference>
<dbReference type="InterPro" id="IPR000719">
    <property type="entry name" value="Prot_kinase_dom"/>
</dbReference>
<feature type="region of interest" description="Disordered" evidence="6">
    <location>
        <begin position="285"/>
        <end position="355"/>
    </location>
</feature>
<feature type="region of interest" description="Disordered" evidence="6">
    <location>
        <begin position="228"/>
        <end position="247"/>
    </location>
</feature>
<keyword evidence="10" id="KW-1185">Reference proteome</keyword>
<feature type="region of interest" description="Disordered" evidence="6">
    <location>
        <begin position="389"/>
        <end position="410"/>
    </location>
</feature>
<protein>
    <submittedName>
        <fullName evidence="9">Serine/threonine protein kinase</fullName>
    </submittedName>
</protein>
<dbReference type="PROSITE" id="PS00107">
    <property type="entry name" value="PROTEIN_KINASE_ATP"/>
    <property type="match status" value="1"/>
</dbReference>
<feature type="binding site" evidence="5">
    <location>
        <position position="43"/>
    </location>
    <ligand>
        <name>ATP</name>
        <dbReference type="ChEBI" id="CHEBI:30616"/>
    </ligand>
</feature>
<dbReference type="SMART" id="SM00220">
    <property type="entry name" value="S_TKc"/>
    <property type="match status" value="1"/>
</dbReference>
<dbReference type="GO" id="GO:0004674">
    <property type="term" value="F:protein serine/threonine kinase activity"/>
    <property type="evidence" value="ECO:0007669"/>
    <property type="project" value="UniProtKB-KW"/>
</dbReference>
<dbReference type="RefSeq" id="WP_263342570.1">
    <property type="nucleotide sequence ID" value="NZ_JAGSYH010000013.1"/>
</dbReference>
<dbReference type="Gene3D" id="1.10.510.10">
    <property type="entry name" value="Transferase(Phosphotransferase) domain 1"/>
    <property type="match status" value="1"/>
</dbReference>
<feature type="transmembrane region" description="Helical" evidence="7">
    <location>
        <begin position="431"/>
        <end position="452"/>
    </location>
</feature>
<dbReference type="Gene3D" id="3.30.200.20">
    <property type="entry name" value="Phosphorylase Kinase, domain 1"/>
    <property type="match status" value="1"/>
</dbReference>
<feature type="compositionally biased region" description="Pro residues" evidence="6">
    <location>
        <begin position="327"/>
        <end position="340"/>
    </location>
</feature>
<dbReference type="InterPro" id="IPR011009">
    <property type="entry name" value="Kinase-like_dom_sf"/>
</dbReference>
<sequence length="717" mass="75488">MAIDANVGARVGDYLLARKLGEGGMAEVWLARHVVTGELRAIKFLNRQFQGYPEVEARFQTEGNCQLVHPNIVRIFQVGQESGSSYLVMEFVDGRDLEKILDSRRGPLKIPEAVDIGMQVLGALGFAHANGIIHRDIKPSNVLLDNDGHAKLMDFGIAKAAGATRSVTQVNSRLGTPDYMSPEQIRNPRDVNSRSDIYSFGCMFYELLTGWPPFDRNAGYETEHEIKTAHVSHTPTPPRERRDKLPQELNDITMRCLEKAQEDRPQSCEEIITALVAYRDAVLGSSESTRSIRRPADVGKLAQPGTGGTSQPGTPTQRRETEAIIPGGPPPLVYVPPAQPPNSSGAGAGLGGGWQQVAPPVIPAQPSSFGQGSRTVTVTDEGLYRQATSVSQPGIGQGGPPPLVGNTPYAGAGNFNAGTSGAEQKKGGSKALLAIGAVLLVAALGGGGWLAYSKMHTDDNTQKHDGGQGSGGGGTVVPQPDPNHGSPGTGGAGTGGAGTSGGTGDNGALKPPVLREKELLVVGAAPESKTIPGSGGAPTWKYVAVSRESKPACAELSQGTPVVYGNAADGLPAGMNRHYPAITKQARQMQTMTPEVKAACGQEYDAVVVLPAQQIQIPQIPQQPAQQGLAQGTLIWTGNPASFGKFVTIVRSSNSAVQGGQLSGTMFPAAPVQLIVRAPSQAMVQQPSSATHYNSFNLFFATMGQQTVYIDWKQLPN</sequence>
<keyword evidence="7" id="KW-0812">Transmembrane</keyword>
<keyword evidence="7" id="KW-1133">Transmembrane helix</keyword>
<feature type="domain" description="Protein kinase" evidence="8">
    <location>
        <begin position="14"/>
        <end position="276"/>
    </location>
</feature>
<gene>
    <name evidence="9" type="ORF">ACFPT7_23115</name>
</gene>